<dbReference type="Gene3D" id="3.40.50.300">
    <property type="entry name" value="P-loop containing nucleotide triphosphate hydrolases"/>
    <property type="match status" value="1"/>
</dbReference>
<keyword evidence="6" id="KW-1185">Reference proteome</keyword>
<name>A0ABT8D2I2_9RHOB</name>
<feature type="region of interest" description="Disordered" evidence="3">
    <location>
        <begin position="98"/>
        <end position="120"/>
    </location>
</feature>
<feature type="region of interest" description="Disordered" evidence="3">
    <location>
        <begin position="70"/>
        <end position="89"/>
    </location>
</feature>
<dbReference type="GO" id="GO:0005524">
    <property type="term" value="F:ATP binding"/>
    <property type="evidence" value="ECO:0007669"/>
    <property type="project" value="UniProtKB-KW"/>
</dbReference>
<dbReference type="PANTHER" id="PTHR42788:SF13">
    <property type="entry name" value="ALIPHATIC SULFONATES IMPORT ATP-BINDING PROTEIN SSUB"/>
    <property type="match status" value="1"/>
</dbReference>
<evidence type="ECO:0000256" key="1">
    <source>
        <dbReference type="ARBA" id="ARBA00005417"/>
    </source>
</evidence>
<evidence type="ECO:0000256" key="3">
    <source>
        <dbReference type="SAM" id="MobiDB-lite"/>
    </source>
</evidence>
<organism evidence="5 6">
    <name type="scientific">Paracoccus cavernae</name>
    <dbReference type="NCBI Taxonomy" id="1571207"/>
    <lineage>
        <taxon>Bacteria</taxon>
        <taxon>Pseudomonadati</taxon>
        <taxon>Pseudomonadota</taxon>
        <taxon>Alphaproteobacteria</taxon>
        <taxon>Rhodobacterales</taxon>
        <taxon>Paracoccaceae</taxon>
        <taxon>Paracoccus</taxon>
    </lineage>
</organism>
<reference evidence="6" key="1">
    <citation type="journal article" date="2019" name="Int. J. Syst. Evol. Microbiol.">
        <title>The Global Catalogue of Microorganisms (GCM) 10K type strain sequencing project: providing services to taxonomists for standard genome sequencing and annotation.</title>
        <authorList>
            <consortium name="The Broad Institute Genomics Platform"/>
            <consortium name="The Broad Institute Genome Sequencing Center for Infectious Disease"/>
            <person name="Wu L."/>
            <person name="Ma J."/>
        </authorList>
    </citation>
    <scope>NUCLEOTIDE SEQUENCE [LARGE SCALE GENOMIC DNA]</scope>
    <source>
        <strain evidence="6">CECT 8482</strain>
    </source>
</reference>
<feature type="domain" description="ABC transporter" evidence="4">
    <location>
        <begin position="23"/>
        <end position="82"/>
    </location>
</feature>
<comment type="similarity">
    <text evidence="1">Belongs to the ABC transporter superfamily.</text>
</comment>
<protein>
    <submittedName>
        <fullName evidence="5">ATP-binding cassette domain-containing protein</fullName>
    </submittedName>
</protein>
<dbReference type="InterPro" id="IPR050166">
    <property type="entry name" value="ABC_transporter_ATP-bind"/>
</dbReference>
<evidence type="ECO:0000313" key="5">
    <source>
        <dbReference type="EMBL" id="MDN3710684.1"/>
    </source>
</evidence>
<dbReference type="PANTHER" id="PTHR42788">
    <property type="entry name" value="TAURINE IMPORT ATP-BINDING PROTEIN-RELATED"/>
    <property type="match status" value="1"/>
</dbReference>
<evidence type="ECO:0000313" key="6">
    <source>
        <dbReference type="Proteomes" id="UP001243846"/>
    </source>
</evidence>
<dbReference type="Proteomes" id="UP001243846">
    <property type="component" value="Unassembled WGS sequence"/>
</dbReference>
<evidence type="ECO:0000259" key="4">
    <source>
        <dbReference type="Pfam" id="PF00005"/>
    </source>
</evidence>
<proteinExistence type="inferred from homology"/>
<keyword evidence="5" id="KW-0547">Nucleotide-binding</keyword>
<gene>
    <name evidence="5" type="ORF">QWZ10_00490</name>
</gene>
<dbReference type="InterPro" id="IPR027417">
    <property type="entry name" value="P-loop_NTPase"/>
</dbReference>
<dbReference type="EMBL" id="JAUFRC010000001">
    <property type="protein sequence ID" value="MDN3710684.1"/>
    <property type="molecule type" value="Genomic_DNA"/>
</dbReference>
<dbReference type="Pfam" id="PF00005">
    <property type="entry name" value="ABC_tran"/>
    <property type="match status" value="1"/>
</dbReference>
<comment type="caution">
    <text evidence="5">The sequence shown here is derived from an EMBL/GenBank/DDBJ whole genome shotgun (WGS) entry which is preliminary data.</text>
</comment>
<keyword evidence="2" id="KW-0813">Transport</keyword>
<dbReference type="SUPFAM" id="SSF52540">
    <property type="entry name" value="P-loop containing nucleoside triphosphate hydrolases"/>
    <property type="match status" value="1"/>
</dbReference>
<keyword evidence="5" id="KW-0067">ATP-binding</keyword>
<accession>A0ABT8D2I2</accession>
<dbReference type="InterPro" id="IPR003439">
    <property type="entry name" value="ABC_transporter-like_ATP-bd"/>
</dbReference>
<sequence>MGAAQITFANVSLGFAGRDGLVLDDLSFAVAEGEVLVILGPSGCGKTTLLRLIAGLVAPATGAVLVEGRPPVAGRSRPRSSRTSGCCRGRRWPEISPSFCPISRPPSARRASPITSTASG</sequence>
<evidence type="ECO:0000256" key="2">
    <source>
        <dbReference type="ARBA" id="ARBA00022448"/>
    </source>
</evidence>